<dbReference type="InterPro" id="IPR003594">
    <property type="entry name" value="HATPase_dom"/>
</dbReference>
<dbReference type="Gene3D" id="3.30.565.10">
    <property type="entry name" value="Histidine kinase-like ATPase, C-terminal domain"/>
    <property type="match status" value="1"/>
</dbReference>
<dbReference type="CDD" id="cd00075">
    <property type="entry name" value="HATPase"/>
    <property type="match status" value="1"/>
</dbReference>
<comment type="caution">
    <text evidence="13">The sequence shown here is derived from an EMBL/GenBank/DDBJ whole genome shotgun (WGS) entry which is preliminary data.</text>
</comment>
<dbReference type="InterPro" id="IPR036097">
    <property type="entry name" value="HisK_dim/P_sf"/>
</dbReference>
<keyword evidence="11" id="KW-0472">Membrane</keyword>
<dbReference type="GO" id="GO:0005886">
    <property type="term" value="C:plasma membrane"/>
    <property type="evidence" value="ECO:0007669"/>
    <property type="project" value="UniProtKB-SubCell"/>
</dbReference>
<keyword evidence="14" id="KW-1185">Reference proteome</keyword>
<feature type="transmembrane region" description="Helical" evidence="11">
    <location>
        <begin position="20"/>
        <end position="38"/>
    </location>
</feature>
<dbReference type="PANTHER" id="PTHR42878:SF7">
    <property type="entry name" value="SENSOR HISTIDINE KINASE GLRK"/>
    <property type="match status" value="1"/>
</dbReference>
<evidence type="ECO:0000256" key="5">
    <source>
        <dbReference type="ARBA" id="ARBA00022679"/>
    </source>
</evidence>
<dbReference type="PROSITE" id="PS50109">
    <property type="entry name" value="HIS_KIN"/>
    <property type="match status" value="1"/>
</dbReference>
<dbReference type="Proteomes" id="UP000024001">
    <property type="component" value="Unassembled WGS sequence"/>
</dbReference>
<evidence type="ECO:0000256" key="10">
    <source>
        <dbReference type="ARBA" id="ARBA00039401"/>
    </source>
</evidence>
<reference evidence="13" key="1">
    <citation type="submission" date="2014-03" db="EMBL/GenBank/DDBJ databases">
        <title>Draft Genome Sequences of 13 Willow Endophytes.</title>
        <authorList>
            <person name="Gan H.Y."/>
            <person name="Gan H.M."/>
            <person name="Savka M.A."/>
            <person name="Hudson A.O."/>
        </authorList>
    </citation>
    <scope>NUCLEOTIDE SEQUENCE [LARGE SCALE GENOMIC DNA]</scope>
    <source>
        <strain evidence="13">RIT293</strain>
    </source>
</reference>
<dbReference type="eggNOG" id="COG2205">
    <property type="taxonomic scope" value="Bacteria"/>
</dbReference>
<accession>A0A031FX11</accession>
<dbReference type="Gene3D" id="1.10.287.130">
    <property type="match status" value="1"/>
</dbReference>
<dbReference type="SMART" id="SM00388">
    <property type="entry name" value="HisKA"/>
    <property type="match status" value="1"/>
</dbReference>
<evidence type="ECO:0000259" key="12">
    <source>
        <dbReference type="PROSITE" id="PS50109"/>
    </source>
</evidence>
<keyword evidence="5" id="KW-0808">Transferase</keyword>
<evidence type="ECO:0000313" key="14">
    <source>
        <dbReference type="Proteomes" id="UP000024001"/>
    </source>
</evidence>
<dbReference type="Pfam" id="PF02518">
    <property type="entry name" value="HATPase_c"/>
    <property type="match status" value="1"/>
</dbReference>
<gene>
    <name evidence="13" type="ORF">BW34_00640</name>
</gene>
<dbReference type="SMART" id="SM00387">
    <property type="entry name" value="HATPase_c"/>
    <property type="match status" value="1"/>
</dbReference>
<evidence type="ECO:0000256" key="8">
    <source>
        <dbReference type="ARBA" id="ARBA00022840"/>
    </source>
</evidence>
<dbReference type="RefSeq" id="WP_052009382.1">
    <property type="nucleotide sequence ID" value="NZ_JFYO01000002.1"/>
</dbReference>
<evidence type="ECO:0000313" key="13">
    <source>
        <dbReference type="EMBL" id="EZP29123.1"/>
    </source>
</evidence>
<evidence type="ECO:0000256" key="6">
    <source>
        <dbReference type="ARBA" id="ARBA00022741"/>
    </source>
</evidence>
<keyword evidence="11" id="KW-1133">Transmembrane helix</keyword>
<dbReference type="PANTHER" id="PTHR42878">
    <property type="entry name" value="TWO-COMPONENT HISTIDINE KINASE"/>
    <property type="match status" value="1"/>
</dbReference>
<feature type="transmembrane region" description="Helical" evidence="11">
    <location>
        <begin position="44"/>
        <end position="66"/>
    </location>
</feature>
<evidence type="ECO:0000256" key="7">
    <source>
        <dbReference type="ARBA" id="ARBA00022777"/>
    </source>
</evidence>
<dbReference type="InterPro" id="IPR003661">
    <property type="entry name" value="HisK_dim/P_dom"/>
</dbReference>
<evidence type="ECO:0000256" key="11">
    <source>
        <dbReference type="SAM" id="Phobius"/>
    </source>
</evidence>
<dbReference type="InterPro" id="IPR004358">
    <property type="entry name" value="Sig_transdc_His_kin-like_C"/>
</dbReference>
<dbReference type="SUPFAM" id="SSF55874">
    <property type="entry name" value="ATPase domain of HSP90 chaperone/DNA topoisomerase II/histidine kinase"/>
    <property type="match status" value="1"/>
</dbReference>
<feature type="transmembrane region" description="Helical" evidence="11">
    <location>
        <begin position="120"/>
        <end position="137"/>
    </location>
</feature>
<protein>
    <recommendedName>
        <fullName evidence="10">Sensor-like histidine kinase SenX3</fullName>
        <ecNumber evidence="3">2.7.13.3</ecNumber>
    </recommendedName>
</protein>
<keyword evidence="4" id="KW-0597">Phosphoprotein</keyword>
<dbReference type="AlphaFoldDB" id="A0A031FX11"/>
<keyword evidence="7 13" id="KW-0418">Kinase</keyword>
<feature type="domain" description="Histidine kinase" evidence="12">
    <location>
        <begin position="329"/>
        <end position="543"/>
    </location>
</feature>
<keyword evidence="6" id="KW-0547">Nucleotide-binding</keyword>
<dbReference type="GO" id="GO:0007234">
    <property type="term" value="P:osmosensory signaling via phosphorelay pathway"/>
    <property type="evidence" value="ECO:0007669"/>
    <property type="project" value="TreeGrafter"/>
</dbReference>
<evidence type="ECO:0000256" key="1">
    <source>
        <dbReference type="ARBA" id="ARBA00000085"/>
    </source>
</evidence>
<evidence type="ECO:0000256" key="9">
    <source>
        <dbReference type="ARBA" id="ARBA00023012"/>
    </source>
</evidence>
<dbReference type="OrthoDB" id="9757990at2"/>
<keyword evidence="8" id="KW-0067">ATP-binding</keyword>
<dbReference type="SUPFAM" id="SSF47384">
    <property type="entry name" value="Homodimeric domain of signal transducing histidine kinase"/>
    <property type="match status" value="1"/>
</dbReference>
<proteinExistence type="predicted"/>
<dbReference type="InterPro" id="IPR005467">
    <property type="entry name" value="His_kinase_dom"/>
</dbReference>
<dbReference type="GO" id="GO:0005524">
    <property type="term" value="F:ATP binding"/>
    <property type="evidence" value="ECO:0007669"/>
    <property type="project" value="UniProtKB-KW"/>
</dbReference>
<dbReference type="InterPro" id="IPR036890">
    <property type="entry name" value="HATPase_C_sf"/>
</dbReference>
<dbReference type="GO" id="GO:0000155">
    <property type="term" value="F:phosphorelay sensor kinase activity"/>
    <property type="evidence" value="ECO:0007669"/>
    <property type="project" value="InterPro"/>
</dbReference>
<dbReference type="CDD" id="cd00082">
    <property type="entry name" value="HisKA"/>
    <property type="match status" value="1"/>
</dbReference>
<comment type="subcellular location">
    <subcellularLocation>
        <location evidence="2">Cell membrane</location>
    </subcellularLocation>
</comment>
<feature type="transmembrane region" description="Helical" evidence="11">
    <location>
        <begin position="96"/>
        <end position="113"/>
    </location>
</feature>
<evidence type="ECO:0000256" key="2">
    <source>
        <dbReference type="ARBA" id="ARBA00004236"/>
    </source>
</evidence>
<feature type="transmembrane region" description="Helical" evidence="11">
    <location>
        <begin position="149"/>
        <end position="169"/>
    </location>
</feature>
<comment type="catalytic activity">
    <reaction evidence="1">
        <text>ATP + protein L-histidine = ADP + protein N-phospho-L-histidine.</text>
        <dbReference type="EC" id="2.7.13.3"/>
    </reaction>
</comment>
<dbReference type="Gene3D" id="3.30.450.20">
    <property type="entry name" value="PAS domain"/>
    <property type="match status" value="1"/>
</dbReference>
<dbReference type="InterPro" id="IPR050351">
    <property type="entry name" value="BphY/WalK/GraS-like"/>
</dbReference>
<evidence type="ECO:0000256" key="4">
    <source>
        <dbReference type="ARBA" id="ARBA00022553"/>
    </source>
</evidence>
<keyword evidence="9" id="KW-0902">Two-component regulatory system</keyword>
<dbReference type="EMBL" id="JFYO01000002">
    <property type="protein sequence ID" value="EZP29123.1"/>
    <property type="molecule type" value="Genomic_DNA"/>
</dbReference>
<dbReference type="PRINTS" id="PR00344">
    <property type="entry name" value="BCTRLSENSOR"/>
</dbReference>
<keyword evidence="11" id="KW-0812">Transmembrane</keyword>
<evidence type="ECO:0000256" key="3">
    <source>
        <dbReference type="ARBA" id="ARBA00012438"/>
    </source>
</evidence>
<name>A0A031FX11_9MICO</name>
<organism evidence="13 14">
    <name type="scientific">Microbacterium oleivorans</name>
    <dbReference type="NCBI Taxonomy" id="273677"/>
    <lineage>
        <taxon>Bacteria</taxon>
        <taxon>Bacillati</taxon>
        <taxon>Actinomycetota</taxon>
        <taxon>Actinomycetes</taxon>
        <taxon>Micrococcales</taxon>
        <taxon>Microbacteriaceae</taxon>
        <taxon>Microbacterium</taxon>
    </lineage>
</organism>
<dbReference type="Pfam" id="PF00512">
    <property type="entry name" value="HisKA"/>
    <property type="match status" value="1"/>
</dbReference>
<sequence>MPLFEMEATRSSRIRVFVRAQLPFLLGVLFIVGVALIAHPEGVGTPVVMAGVAITAAATVASVVIAWERLNPAWMALVAVADMLAVALFRAELMPFIPAVTILALFPILWLAYGFPWYGIVVAVIGAVFIIAFRYFYTQEWPKTPAEWANVFAFPALIVGIAVVVFIAARHLRRNSRRLAEVSRAQEDALREATDAEAIAVGILNTVNAGVAFYDKEGRLDIANPLAHQMVEMVGFSLDKPPYAGNDVLAADRVSKIPYDQQIIPRALRGENIDNHVEWLGPPEAQVAILASSGQVHSEDGRLLGTVVVAYDVTELADAVEVREQFLRTVSHELRTPITSITGFLDLIADAADPADEKLHRYIEIVIRKTNDLFDRVGDLLHANDTDKTLHVTPVDIAQLVATAAGNLTDAASAQSMRIELAGPPTLPAEGDAGHLIIAITELLRNAVKFGTPETTVTAGYALRGDRIEIAVSNIGPGITHAEQRRVFDRFYRTAYARSREIQGFGLGLTNLRAIVVAHAGHIRIDSTPGRWTTVTISLPVRLATDIRQGQPTA</sequence>
<dbReference type="PATRIC" id="fig|273677.3.peg.625"/>
<dbReference type="GO" id="GO:0000156">
    <property type="term" value="F:phosphorelay response regulator activity"/>
    <property type="evidence" value="ECO:0007669"/>
    <property type="project" value="TreeGrafter"/>
</dbReference>
<dbReference type="GO" id="GO:0030295">
    <property type="term" value="F:protein kinase activator activity"/>
    <property type="evidence" value="ECO:0007669"/>
    <property type="project" value="TreeGrafter"/>
</dbReference>
<dbReference type="EC" id="2.7.13.3" evidence="3"/>